<dbReference type="CDD" id="cd04223">
    <property type="entry name" value="N2OR_C"/>
    <property type="match status" value="1"/>
</dbReference>
<reference evidence="6" key="1">
    <citation type="submission" date="2018-06" db="EMBL/GenBank/DDBJ databases">
        <authorList>
            <person name="Zhirakovskaya E."/>
        </authorList>
    </citation>
    <scope>NUCLEOTIDE SEQUENCE</scope>
</reference>
<keyword evidence="4" id="KW-0186">Copper</keyword>
<evidence type="ECO:0000256" key="1">
    <source>
        <dbReference type="ARBA" id="ARBA00004418"/>
    </source>
</evidence>
<dbReference type="PANTHER" id="PTHR42838:SF2">
    <property type="entry name" value="NITROUS-OXIDE REDUCTASE"/>
    <property type="match status" value="1"/>
</dbReference>
<evidence type="ECO:0000256" key="3">
    <source>
        <dbReference type="ARBA" id="ARBA00022764"/>
    </source>
</evidence>
<dbReference type="Pfam" id="PF18764">
    <property type="entry name" value="nos_propeller"/>
    <property type="match status" value="1"/>
</dbReference>
<evidence type="ECO:0000256" key="4">
    <source>
        <dbReference type="ARBA" id="ARBA00023008"/>
    </source>
</evidence>
<organism evidence="6">
    <name type="scientific">hydrothermal vent metagenome</name>
    <dbReference type="NCBI Taxonomy" id="652676"/>
    <lineage>
        <taxon>unclassified sequences</taxon>
        <taxon>metagenomes</taxon>
        <taxon>ecological metagenomes</taxon>
    </lineage>
</organism>
<dbReference type="SUPFAM" id="SSF49503">
    <property type="entry name" value="Cupredoxins"/>
    <property type="match status" value="1"/>
</dbReference>
<evidence type="ECO:0000259" key="5">
    <source>
        <dbReference type="PROSITE" id="PS50857"/>
    </source>
</evidence>
<keyword evidence="2" id="KW-0479">Metal-binding</keyword>
<evidence type="ECO:0000256" key="2">
    <source>
        <dbReference type="ARBA" id="ARBA00022723"/>
    </source>
</evidence>
<accession>A0A3B1E256</accession>
<dbReference type="Pfam" id="PF13473">
    <property type="entry name" value="Cupredoxin_1"/>
    <property type="match status" value="1"/>
</dbReference>
<dbReference type="InterPro" id="IPR034205">
    <property type="entry name" value="N2OR_C"/>
</dbReference>
<dbReference type="InterPro" id="IPR008972">
    <property type="entry name" value="Cupredoxin"/>
</dbReference>
<dbReference type="InterPro" id="IPR051403">
    <property type="entry name" value="NosZ/Cyto_c_oxidase_sub2"/>
</dbReference>
<feature type="domain" description="Cytochrome oxidase subunit II copper A binding" evidence="5">
    <location>
        <begin position="319"/>
        <end position="417"/>
    </location>
</feature>
<dbReference type="Gene3D" id="2.130.10.10">
    <property type="entry name" value="YVTN repeat-like/Quinoprotein amine dehydrogenase"/>
    <property type="match status" value="1"/>
</dbReference>
<dbReference type="InterPro" id="IPR002429">
    <property type="entry name" value="CcO_II-like_C"/>
</dbReference>
<dbReference type="InterPro" id="IPR011045">
    <property type="entry name" value="N2O_reductase_N"/>
</dbReference>
<dbReference type="SUPFAM" id="SSF50974">
    <property type="entry name" value="Nitrous oxide reductase, N-terminal domain"/>
    <property type="match status" value="1"/>
</dbReference>
<dbReference type="GO" id="GO:0016020">
    <property type="term" value="C:membrane"/>
    <property type="evidence" value="ECO:0007669"/>
    <property type="project" value="InterPro"/>
</dbReference>
<dbReference type="PROSITE" id="PS50857">
    <property type="entry name" value="COX2_CUA"/>
    <property type="match status" value="1"/>
</dbReference>
<dbReference type="InterPro" id="IPR015943">
    <property type="entry name" value="WD40/YVTN_repeat-like_dom_sf"/>
</dbReference>
<dbReference type="Gene3D" id="2.60.40.420">
    <property type="entry name" value="Cupredoxins - blue copper proteins"/>
    <property type="match status" value="1"/>
</dbReference>
<keyword evidence="3" id="KW-0574">Periplasm</keyword>
<proteinExistence type="predicted"/>
<dbReference type="InterPro" id="IPR028096">
    <property type="entry name" value="EfeO_Cupredoxin"/>
</dbReference>
<evidence type="ECO:0000313" key="6">
    <source>
        <dbReference type="EMBL" id="VAX42540.1"/>
    </source>
</evidence>
<comment type="subcellular location">
    <subcellularLocation>
        <location evidence="1">Periplasm</location>
    </subcellularLocation>
</comment>
<name>A0A3B1E256_9ZZZZ</name>
<gene>
    <name evidence="6" type="ORF">MNBD_PLANCTO03-1027</name>
</gene>
<feature type="non-terminal residue" evidence="6">
    <location>
        <position position="1"/>
    </location>
</feature>
<keyword evidence="6" id="KW-0560">Oxidoreductase</keyword>
<protein>
    <submittedName>
        <fullName evidence="6">Nitrous-oxide reductase</fullName>
        <ecNumber evidence="6">1.7.99.6</ecNumber>
    </submittedName>
</protein>
<dbReference type="EMBL" id="UOGK01000711">
    <property type="protein sequence ID" value="VAX42540.1"/>
    <property type="molecule type" value="Genomic_DNA"/>
</dbReference>
<dbReference type="GO" id="GO:0005507">
    <property type="term" value="F:copper ion binding"/>
    <property type="evidence" value="ECO:0007669"/>
    <property type="project" value="InterPro"/>
</dbReference>
<dbReference type="InterPro" id="IPR041114">
    <property type="entry name" value="Nos_propeller"/>
</dbReference>
<dbReference type="AlphaFoldDB" id="A0A3B1E256"/>
<dbReference type="GO" id="GO:0016491">
    <property type="term" value="F:oxidoreductase activity"/>
    <property type="evidence" value="ECO:0007669"/>
    <property type="project" value="UniProtKB-KW"/>
</dbReference>
<dbReference type="GO" id="GO:0042597">
    <property type="term" value="C:periplasmic space"/>
    <property type="evidence" value="ECO:0007669"/>
    <property type="project" value="UniProtKB-SubCell"/>
</dbReference>
<dbReference type="GO" id="GO:0004129">
    <property type="term" value="F:cytochrome-c oxidase activity"/>
    <property type="evidence" value="ECO:0007669"/>
    <property type="project" value="InterPro"/>
</dbReference>
<dbReference type="EC" id="1.7.99.6" evidence="6"/>
<sequence length="417" mass="46402">DLFDSGKLVSEGWIFGNSFNTELATGGVETGAPPFEAGASQRDNDYMHVINLDKAAELFKAGRAEKIKDFSVLSLETIIEEGVLYFIPEPKSPHGVDVTPDGAYIVVSGKLDPHVTIYSFDKIMKTIADKNWEPDQFGVPVLDFDSCVEAQIEVGLGPLHTQFDNQGYAYTSLFLEPSVARWALGGEAGKKNSEPDWTLVGKVPVQYNVGHIAVAEGDTVSPDGKYLVSMNKWAIDRFAPVGPLVPQNFQLVDIDNSGDTMKVIYDMPIGMGEPHYAQIIKADKLKPWDVYPEVGWNPETQSVRLDYARQGKERIERDGKNVDIYMTLVRSHFKPEHVEVNEGDHIRWHITNVERAYDATHGFAVPGYNINVSLEPGEAQTIEFVADEPGVYPFYCSEFCSALHLEMMGYFLVKPAE</sequence>
<dbReference type="PANTHER" id="PTHR42838">
    <property type="entry name" value="CYTOCHROME C OXIDASE SUBUNIT II"/>
    <property type="match status" value="1"/>
</dbReference>